<sequence length="67" mass="7586">MSTVLGQLLTVKGWTRTPVDLPNLKCWKNNNAHFTPPLPSCNGDVEAHFVQELLLKLPEFLLSLQRD</sequence>
<dbReference type="EMBL" id="JAICCE010000016">
    <property type="protein sequence ID" value="KAG9266913.1"/>
    <property type="molecule type" value="Genomic_DNA"/>
</dbReference>
<evidence type="ECO:0000313" key="1">
    <source>
        <dbReference type="EMBL" id="KAG9266913.1"/>
    </source>
</evidence>
<name>A0A8T2L5N7_ASTMX</name>
<dbReference type="AlphaFoldDB" id="A0A8T2L5N7"/>
<reference evidence="1 2" key="1">
    <citation type="submission" date="2021-07" db="EMBL/GenBank/DDBJ databases">
        <authorList>
            <person name="Imarazene B."/>
            <person name="Zahm M."/>
            <person name="Klopp C."/>
            <person name="Cabau C."/>
            <person name="Beille S."/>
            <person name="Jouanno E."/>
            <person name="Castinel A."/>
            <person name="Lluch J."/>
            <person name="Gil L."/>
            <person name="Kuchtly C."/>
            <person name="Lopez Roques C."/>
            <person name="Donnadieu C."/>
            <person name="Parrinello H."/>
            <person name="Journot L."/>
            <person name="Du K."/>
            <person name="Schartl M."/>
            <person name="Retaux S."/>
            <person name="Guiguen Y."/>
        </authorList>
    </citation>
    <scope>NUCLEOTIDE SEQUENCE [LARGE SCALE GENOMIC DNA]</scope>
    <source>
        <strain evidence="1">Pach_M1</strain>
        <tissue evidence="1">Testis</tissue>
    </source>
</reference>
<gene>
    <name evidence="1" type="ORF">AMEX_G19581</name>
</gene>
<proteinExistence type="predicted"/>
<comment type="caution">
    <text evidence="1">The sequence shown here is derived from an EMBL/GenBank/DDBJ whole genome shotgun (WGS) entry which is preliminary data.</text>
</comment>
<organism evidence="1 2">
    <name type="scientific">Astyanax mexicanus</name>
    <name type="common">Blind cave fish</name>
    <name type="synonym">Astyanax fasciatus mexicanus</name>
    <dbReference type="NCBI Taxonomy" id="7994"/>
    <lineage>
        <taxon>Eukaryota</taxon>
        <taxon>Metazoa</taxon>
        <taxon>Chordata</taxon>
        <taxon>Craniata</taxon>
        <taxon>Vertebrata</taxon>
        <taxon>Euteleostomi</taxon>
        <taxon>Actinopterygii</taxon>
        <taxon>Neopterygii</taxon>
        <taxon>Teleostei</taxon>
        <taxon>Ostariophysi</taxon>
        <taxon>Characiformes</taxon>
        <taxon>Characoidei</taxon>
        <taxon>Acestrorhamphidae</taxon>
        <taxon>Acestrorhamphinae</taxon>
        <taxon>Astyanax</taxon>
    </lineage>
</organism>
<dbReference type="Proteomes" id="UP000752171">
    <property type="component" value="Unassembled WGS sequence"/>
</dbReference>
<evidence type="ECO:0000313" key="2">
    <source>
        <dbReference type="Proteomes" id="UP000752171"/>
    </source>
</evidence>
<protein>
    <submittedName>
        <fullName evidence="1">Uncharacterized protein</fullName>
    </submittedName>
</protein>
<accession>A0A8T2L5N7</accession>